<proteinExistence type="predicted"/>
<reference evidence="3" key="1">
    <citation type="submission" date="2018-02" db="EMBL/GenBank/DDBJ databases">
        <authorList>
            <person name="Hornung B."/>
        </authorList>
    </citation>
    <scope>NUCLEOTIDE SEQUENCE [LARGE SCALE GENOMIC DNA]</scope>
</reference>
<dbReference type="InterPro" id="IPR028939">
    <property type="entry name" value="P5C_Rdtase_cat_N"/>
</dbReference>
<sequence>MRIGIIGVGNIGRSLARNLGRSGHDVKVANSRGPQTIPADVLTEGVRAVTVAEAAADVDALILSIPLSSIPRIAPAVAGLPSSVTVIDTSNYYPLRDGEDLLQPGRVESEWVIGQLGRPVAKAWNSIGSASLAEKGRPSGAADRVALPVAADRPQDRELAMALVDDSGFDAYDAGPIAQSWRQQPGTPCYGTDLTLDELPGALAAADPERAPRRRDLIVAAIQEKVGDSTTNPSSDWSVALARLINM</sequence>
<dbReference type="InterPro" id="IPR036291">
    <property type="entry name" value="NAD(P)-bd_dom_sf"/>
</dbReference>
<dbReference type="Gene3D" id="3.40.50.720">
    <property type="entry name" value="NAD(P)-binding Rossmann-like Domain"/>
    <property type="match status" value="1"/>
</dbReference>
<evidence type="ECO:0000259" key="1">
    <source>
        <dbReference type="Pfam" id="PF03807"/>
    </source>
</evidence>
<dbReference type="EMBL" id="OMOH01000005">
    <property type="protein sequence ID" value="SPF68601.1"/>
    <property type="molecule type" value="Genomic_DNA"/>
</dbReference>
<feature type="domain" description="Pyrroline-5-carboxylate reductase catalytic N-terminal" evidence="1">
    <location>
        <begin position="2"/>
        <end position="92"/>
    </location>
</feature>
<evidence type="ECO:0000313" key="3">
    <source>
        <dbReference type="Proteomes" id="UP000265962"/>
    </source>
</evidence>
<gene>
    <name evidence="2" type="ORF">PROPJV5_1583</name>
</gene>
<dbReference type="SUPFAM" id="SSF51735">
    <property type="entry name" value="NAD(P)-binding Rossmann-fold domains"/>
    <property type="match status" value="1"/>
</dbReference>
<protein>
    <submittedName>
        <fullName evidence="2">NADP oxidoreductase coenzyme F420-dependent</fullName>
    </submittedName>
</protein>
<dbReference type="OrthoDB" id="1523398at2"/>
<organism evidence="2 3">
    <name type="scientific">Propionibacterium ruminifibrarum</name>
    <dbReference type="NCBI Taxonomy" id="1962131"/>
    <lineage>
        <taxon>Bacteria</taxon>
        <taxon>Bacillati</taxon>
        <taxon>Actinomycetota</taxon>
        <taxon>Actinomycetes</taxon>
        <taxon>Propionibacteriales</taxon>
        <taxon>Propionibacteriaceae</taxon>
        <taxon>Propionibacterium</taxon>
    </lineage>
</organism>
<dbReference type="AlphaFoldDB" id="A0A375I4C8"/>
<dbReference type="RefSeq" id="WP_119715751.1">
    <property type="nucleotide sequence ID" value="NZ_OMOH01000005.1"/>
</dbReference>
<accession>A0A375I4C8</accession>
<name>A0A375I4C8_9ACTN</name>
<evidence type="ECO:0000313" key="2">
    <source>
        <dbReference type="EMBL" id="SPF68601.1"/>
    </source>
</evidence>
<dbReference type="Proteomes" id="UP000265962">
    <property type="component" value="Unassembled WGS sequence"/>
</dbReference>
<dbReference type="Pfam" id="PF03807">
    <property type="entry name" value="F420_oxidored"/>
    <property type="match status" value="1"/>
</dbReference>
<keyword evidence="3" id="KW-1185">Reference proteome</keyword>